<dbReference type="Pfam" id="PF00534">
    <property type="entry name" value="Glycos_transf_1"/>
    <property type="match status" value="1"/>
</dbReference>
<organism evidence="4 5">
    <name type="scientific">Acetobacteroides hydrogenigenes</name>
    <dbReference type="NCBI Taxonomy" id="979970"/>
    <lineage>
        <taxon>Bacteria</taxon>
        <taxon>Pseudomonadati</taxon>
        <taxon>Bacteroidota</taxon>
        <taxon>Bacteroidia</taxon>
        <taxon>Bacteroidales</taxon>
        <taxon>Rikenellaceae</taxon>
        <taxon>Acetobacteroides</taxon>
    </lineage>
</organism>
<keyword evidence="5" id="KW-1185">Reference proteome</keyword>
<dbReference type="PANTHER" id="PTHR46401:SF2">
    <property type="entry name" value="GLYCOSYLTRANSFERASE WBBK-RELATED"/>
    <property type="match status" value="1"/>
</dbReference>
<gene>
    <name evidence="4" type="ORF">CLV25_104182</name>
</gene>
<dbReference type="Gene3D" id="3.40.50.2000">
    <property type="entry name" value="Glycogen Phosphorylase B"/>
    <property type="match status" value="2"/>
</dbReference>
<evidence type="ECO:0000256" key="1">
    <source>
        <dbReference type="ARBA" id="ARBA00022679"/>
    </source>
</evidence>
<evidence type="ECO:0000259" key="3">
    <source>
        <dbReference type="Pfam" id="PF13439"/>
    </source>
</evidence>
<dbReference type="Proteomes" id="UP000294830">
    <property type="component" value="Unassembled WGS sequence"/>
</dbReference>
<dbReference type="GO" id="GO:0016757">
    <property type="term" value="F:glycosyltransferase activity"/>
    <property type="evidence" value="ECO:0007669"/>
    <property type="project" value="InterPro"/>
</dbReference>
<dbReference type="InterPro" id="IPR028098">
    <property type="entry name" value="Glyco_trans_4-like_N"/>
</dbReference>
<dbReference type="Pfam" id="PF13439">
    <property type="entry name" value="Glyco_transf_4"/>
    <property type="match status" value="1"/>
</dbReference>
<dbReference type="EMBL" id="SLWB01000004">
    <property type="protein sequence ID" value="TCN70227.1"/>
    <property type="molecule type" value="Genomic_DNA"/>
</dbReference>
<feature type="domain" description="Glycosyltransferase subfamily 4-like N-terminal" evidence="3">
    <location>
        <begin position="16"/>
        <end position="172"/>
    </location>
</feature>
<accession>A0A4R2EPG0</accession>
<dbReference type="CDD" id="cd03809">
    <property type="entry name" value="GT4_MtfB-like"/>
    <property type="match status" value="1"/>
</dbReference>
<feature type="domain" description="Glycosyl transferase family 1" evidence="2">
    <location>
        <begin position="198"/>
        <end position="353"/>
    </location>
</feature>
<keyword evidence="1 4" id="KW-0808">Transferase</keyword>
<reference evidence="4 5" key="1">
    <citation type="submission" date="2019-03" db="EMBL/GenBank/DDBJ databases">
        <title>Genomic Encyclopedia of Archaeal and Bacterial Type Strains, Phase II (KMG-II): from individual species to whole genera.</title>
        <authorList>
            <person name="Goeker M."/>
        </authorList>
    </citation>
    <scope>NUCLEOTIDE SEQUENCE [LARGE SCALE GENOMIC DNA]</scope>
    <source>
        <strain evidence="4 5">RL-C</strain>
    </source>
</reference>
<dbReference type="InterPro" id="IPR001296">
    <property type="entry name" value="Glyco_trans_1"/>
</dbReference>
<protein>
    <submittedName>
        <fullName evidence="4">Glycosyltransferase involved in cell wall biosynthesis</fullName>
    </submittedName>
</protein>
<dbReference type="PANTHER" id="PTHR46401">
    <property type="entry name" value="GLYCOSYLTRANSFERASE WBBK-RELATED"/>
    <property type="match status" value="1"/>
</dbReference>
<dbReference type="AlphaFoldDB" id="A0A4R2EPG0"/>
<dbReference type="OrthoDB" id="9801609at2"/>
<dbReference type="GO" id="GO:0009103">
    <property type="term" value="P:lipopolysaccharide biosynthetic process"/>
    <property type="evidence" value="ECO:0007669"/>
    <property type="project" value="TreeGrafter"/>
</dbReference>
<sequence>MRIGFDAKRLFCNLRGLGNYSRTLLNSLNKHFPENEYHLYTPRINRIEQTQDFLDPYRYALHLPTSSFHSYWRSFSIVDQLRKDGIEIYHGLSHEIPINLHKTSIKSVVTMHDLIFRANTNAHSFIDRNLYNIKYRHSCKHADRIVAISENTKNDIVRFYGINPNKIDVIYQPCNSLFYNPRGEEDNINVLKKLGIDFDYFMFVGSAEPNKNLKLVVEVYSTLPSDLRIPILIIGRGNNCYKKEVLEQIAKHKLEKYFIWICDLNDNRDLQSLYQKSKGLIFPSFYEGFGLPIVEALLCQAPVIASNTSSLPEAGGPNTLYVNPSNPKELSVAIERLLSDDQLATRMKQEGYQYAINNFSHENYAKQVLATYRKTLQ</sequence>
<dbReference type="SUPFAM" id="SSF53756">
    <property type="entry name" value="UDP-Glycosyltransferase/glycogen phosphorylase"/>
    <property type="match status" value="1"/>
</dbReference>
<evidence type="ECO:0000259" key="2">
    <source>
        <dbReference type="Pfam" id="PF00534"/>
    </source>
</evidence>
<evidence type="ECO:0000313" key="4">
    <source>
        <dbReference type="EMBL" id="TCN70227.1"/>
    </source>
</evidence>
<name>A0A4R2EPG0_9BACT</name>
<evidence type="ECO:0000313" key="5">
    <source>
        <dbReference type="Proteomes" id="UP000294830"/>
    </source>
</evidence>
<proteinExistence type="predicted"/>
<comment type="caution">
    <text evidence="4">The sequence shown here is derived from an EMBL/GenBank/DDBJ whole genome shotgun (WGS) entry which is preliminary data.</text>
</comment>
<dbReference type="RefSeq" id="WP_131838779.1">
    <property type="nucleotide sequence ID" value="NZ_SLWB01000004.1"/>
</dbReference>